<dbReference type="STRING" id="280871.TL10_23895"/>
<accession>A0A0D1L0E4</accession>
<sequence length="403" mass="41856">MSRPARRSAVALAAAALVASVVAGLPVAQANPTPDTSMPVPWNQVGDGWTLATWNPVPGRLPGERPDPDAPAPAKAAETLFLIDPAGHRYAITTFEPTDKGWHPRLVDWSGNGGRALLTIGDSVIVVDLRTGSQTSFPSSASPRFSRPGGEAIVLSSTSHDQPSTLQRVDLAGNVQLTYPTDDLAGAGRFGGDYLETPDGTTLVLSTANRADDEVPRTDNSFVLMGNDGTVGRVLPVPMPDAVCRTTRWLAPTDFVASCTAQKSASSQLWKVPIDGSAPTALTAVNNAKNEPGFEGDYGDVGLWQLPSGTFVQSLGACGVVFLSRVTADGHTQRVKVPGAGNNIDVVGASGGSLVLKSTAGCSPSQALMAYDPAANTTRVLLGPTVNDGHVVDAMTFGEGYRS</sequence>
<dbReference type="RefSeq" id="WP_043987639.1">
    <property type="nucleotide sequence ID" value="NZ_JXST01000042.1"/>
</dbReference>
<organism evidence="2 3">
    <name type="scientific">Mycolicibacterium llatzerense</name>
    <dbReference type="NCBI Taxonomy" id="280871"/>
    <lineage>
        <taxon>Bacteria</taxon>
        <taxon>Bacillati</taxon>
        <taxon>Actinomycetota</taxon>
        <taxon>Actinomycetes</taxon>
        <taxon>Mycobacteriales</taxon>
        <taxon>Mycobacteriaceae</taxon>
        <taxon>Mycolicibacterium</taxon>
    </lineage>
</organism>
<protein>
    <submittedName>
        <fullName evidence="2">Uncharacterized protein</fullName>
    </submittedName>
</protein>
<comment type="caution">
    <text evidence="2">The sequence shown here is derived from an EMBL/GenBank/DDBJ whole genome shotgun (WGS) entry which is preliminary data.</text>
</comment>
<dbReference type="SUPFAM" id="SSF82171">
    <property type="entry name" value="DPP6 N-terminal domain-like"/>
    <property type="match status" value="1"/>
</dbReference>
<dbReference type="AlphaFoldDB" id="A0A0D1L0E4"/>
<keyword evidence="3" id="KW-1185">Reference proteome</keyword>
<gene>
    <name evidence="2" type="ORF">TL10_23895</name>
</gene>
<keyword evidence="1" id="KW-0732">Signal</keyword>
<dbReference type="EMBL" id="JXST01000042">
    <property type="protein sequence ID" value="KIU14515.1"/>
    <property type="molecule type" value="Genomic_DNA"/>
</dbReference>
<evidence type="ECO:0000313" key="3">
    <source>
        <dbReference type="Proteomes" id="UP000032221"/>
    </source>
</evidence>
<feature type="chain" id="PRO_5002232276" evidence="1">
    <location>
        <begin position="31"/>
        <end position="403"/>
    </location>
</feature>
<proteinExistence type="predicted"/>
<name>A0A0D1L0E4_9MYCO</name>
<dbReference type="InterPro" id="IPR006311">
    <property type="entry name" value="TAT_signal"/>
</dbReference>
<dbReference type="PROSITE" id="PS51318">
    <property type="entry name" value="TAT"/>
    <property type="match status" value="1"/>
</dbReference>
<dbReference type="PATRIC" id="fig|280871.6.peg.4946"/>
<dbReference type="Proteomes" id="UP000032221">
    <property type="component" value="Unassembled WGS sequence"/>
</dbReference>
<feature type="signal peptide" evidence="1">
    <location>
        <begin position="1"/>
        <end position="30"/>
    </location>
</feature>
<evidence type="ECO:0000313" key="2">
    <source>
        <dbReference type="EMBL" id="KIU14515.1"/>
    </source>
</evidence>
<evidence type="ECO:0000256" key="1">
    <source>
        <dbReference type="SAM" id="SignalP"/>
    </source>
</evidence>
<dbReference type="OrthoDB" id="4673009at2"/>
<reference evidence="2 3" key="1">
    <citation type="submission" date="2015-01" db="EMBL/GenBank/DDBJ databases">
        <title>Genome sequence of Mycobacterium llatzerense and Mycobacterium immunogenum recovered from brain abscess.</title>
        <authorList>
            <person name="Greninger A.L."/>
            <person name="Langelier C."/>
            <person name="Cunningham G."/>
            <person name="Chiu C.Y."/>
            <person name="Miller S."/>
        </authorList>
    </citation>
    <scope>NUCLEOTIDE SEQUENCE [LARGE SCALE GENOMIC DNA]</scope>
    <source>
        <strain evidence="2 3">CLUC14</strain>
    </source>
</reference>